<organism evidence="2">
    <name type="scientific">Edafosvirus sp</name>
    <dbReference type="NCBI Taxonomy" id="2487765"/>
    <lineage>
        <taxon>Viruses</taxon>
        <taxon>Varidnaviria</taxon>
        <taxon>Bamfordvirae</taxon>
        <taxon>Nucleocytoviricota</taxon>
        <taxon>Megaviricetes</taxon>
        <taxon>Imitervirales</taxon>
        <taxon>Mimiviridae</taxon>
        <taxon>Klosneuvirinae</taxon>
    </lineage>
</organism>
<name>A0A3G4ZU55_9VIRU</name>
<accession>A0A3G4ZU55</accession>
<protein>
    <submittedName>
        <fullName evidence="2">Uncharacterized protein</fullName>
    </submittedName>
</protein>
<feature type="region of interest" description="Disordered" evidence="1">
    <location>
        <begin position="85"/>
        <end position="111"/>
    </location>
</feature>
<dbReference type="EMBL" id="MK072077">
    <property type="protein sequence ID" value="AYV78432.1"/>
    <property type="molecule type" value="Genomic_DNA"/>
</dbReference>
<gene>
    <name evidence="2" type="ORF">Edafosvirus12_31</name>
</gene>
<proteinExistence type="predicted"/>
<reference evidence="2" key="1">
    <citation type="submission" date="2018-10" db="EMBL/GenBank/DDBJ databases">
        <title>Hidden diversity of soil giant viruses.</title>
        <authorList>
            <person name="Schulz F."/>
            <person name="Alteio L."/>
            <person name="Goudeau D."/>
            <person name="Ryan E.M."/>
            <person name="Malmstrom R.R."/>
            <person name="Blanchard J."/>
            <person name="Woyke T."/>
        </authorList>
    </citation>
    <scope>NUCLEOTIDE SEQUENCE</scope>
    <source>
        <strain evidence="2">EDV1</strain>
    </source>
</reference>
<evidence type="ECO:0000313" key="2">
    <source>
        <dbReference type="EMBL" id="AYV78432.1"/>
    </source>
</evidence>
<sequence>MTGALFMVYESVLGSIAFFQFTKSGLRRAGEYVDNKAKEYEEAGFADKVKNLSVVAVEPNDILKIDKESYDKLKKYYTYGDYGVQTDHPSISYTDDDDTTPDESYGRYIRS</sequence>
<evidence type="ECO:0000256" key="1">
    <source>
        <dbReference type="SAM" id="MobiDB-lite"/>
    </source>
</evidence>